<feature type="domain" description="GIL1/IRKI C-terminal" evidence="2">
    <location>
        <begin position="374"/>
        <end position="422"/>
    </location>
</feature>
<dbReference type="OrthoDB" id="1915848at2759"/>
<evidence type="ECO:0000313" key="4">
    <source>
        <dbReference type="Proteomes" id="UP000326396"/>
    </source>
</evidence>
<proteinExistence type="predicted"/>
<dbReference type="Pfam" id="PF04859">
    <property type="entry name" value="DUF641"/>
    <property type="match status" value="1"/>
</dbReference>
<dbReference type="Proteomes" id="UP000326396">
    <property type="component" value="Linkage Group LG7"/>
</dbReference>
<feature type="domain" description="DUF641" evidence="1">
    <location>
        <begin position="54"/>
        <end position="181"/>
    </location>
</feature>
<comment type="caution">
    <text evidence="3">The sequence shown here is derived from an EMBL/GenBank/DDBJ whole genome shotgun (WGS) entry which is preliminary data.</text>
</comment>
<dbReference type="InterPro" id="IPR056813">
    <property type="entry name" value="GIL1_IRKI_C"/>
</dbReference>
<protein>
    <submittedName>
        <fullName evidence="3">Uncharacterized protein</fullName>
    </submittedName>
</protein>
<dbReference type="Pfam" id="PF24994">
    <property type="entry name" value="GIL1_IRKI_C"/>
    <property type="match status" value="1"/>
</dbReference>
<accession>A0A5N6LYQ2</accession>
<sequence length="424" mass="48643">MDSLNQSTLTSNKTTRLSRTFAKVLHIQKLKSTEKVKRDKPIPAVNHQDEKLQTTKTMDAFVAKLFATISSVKAAYAQLQVAQSPYHPERIQSADQVMVSELKKLSEFKQLFLKKHVGDDINDPETIQLLAEIQEQNNLVQMYDIAVKKLDCQSKLKDSEIIFLNEKLNETHEENKMIERRLHEKIDFSVIKLNNFLLILQQTTRSIKGFVKFMMTQMEDASWDLNAAARAIQPDVVFREAAHESFAFESFVCGVMFGGFNDPGFSITANGFDPDSPCSRFFFDSFMELKSLKAREYVAWKPNSMFARFCWLKYLNLVHPIMEFNLFGNLNQRNLVSDGKFPETEFFVAFADVARRVWLLHCLAFAFESHKPFVFRVGPGSRFTEVYMESVNEEPPDSLPKARFTVVPGFKVGGTVIQCQVYLS</sequence>
<dbReference type="InterPro" id="IPR006943">
    <property type="entry name" value="DUF641_pln"/>
</dbReference>
<evidence type="ECO:0000313" key="3">
    <source>
        <dbReference type="EMBL" id="KAD3066754.1"/>
    </source>
</evidence>
<organism evidence="3 4">
    <name type="scientific">Mikania micrantha</name>
    <name type="common">bitter vine</name>
    <dbReference type="NCBI Taxonomy" id="192012"/>
    <lineage>
        <taxon>Eukaryota</taxon>
        <taxon>Viridiplantae</taxon>
        <taxon>Streptophyta</taxon>
        <taxon>Embryophyta</taxon>
        <taxon>Tracheophyta</taxon>
        <taxon>Spermatophyta</taxon>
        <taxon>Magnoliopsida</taxon>
        <taxon>eudicotyledons</taxon>
        <taxon>Gunneridae</taxon>
        <taxon>Pentapetalae</taxon>
        <taxon>asterids</taxon>
        <taxon>campanulids</taxon>
        <taxon>Asterales</taxon>
        <taxon>Asteraceae</taxon>
        <taxon>Asteroideae</taxon>
        <taxon>Heliantheae alliance</taxon>
        <taxon>Eupatorieae</taxon>
        <taxon>Mikania</taxon>
    </lineage>
</organism>
<gene>
    <name evidence="3" type="ORF">E3N88_34634</name>
</gene>
<dbReference type="EMBL" id="SZYD01000017">
    <property type="protein sequence ID" value="KAD3066754.1"/>
    <property type="molecule type" value="Genomic_DNA"/>
</dbReference>
<dbReference type="InterPro" id="IPR040225">
    <property type="entry name" value="GIL1-like"/>
</dbReference>
<name>A0A5N6LYQ2_9ASTR</name>
<keyword evidence="4" id="KW-1185">Reference proteome</keyword>
<dbReference type="GO" id="GO:0009959">
    <property type="term" value="P:negative gravitropism"/>
    <property type="evidence" value="ECO:0007669"/>
    <property type="project" value="InterPro"/>
</dbReference>
<dbReference type="GO" id="GO:0009639">
    <property type="term" value="P:response to red or far red light"/>
    <property type="evidence" value="ECO:0007669"/>
    <property type="project" value="InterPro"/>
</dbReference>
<evidence type="ECO:0000259" key="1">
    <source>
        <dbReference type="Pfam" id="PF04859"/>
    </source>
</evidence>
<reference evidence="3 4" key="1">
    <citation type="submission" date="2019-05" db="EMBL/GenBank/DDBJ databases">
        <title>Mikania micrantha, genome provides insights into the molecular mechanism of rapid growth.</title>
        <authorList>
            <person name="Liu B."/>
        </authorList>
    </citation>
    <scope>NUCLEOTIDE SEQUENCE [LARGE SCALE GENOMIC DNA]</scope>
    <source>
        <strain evidence="3">NLD-2019</strain>
        <tissue evidence="3">Leaf</tissue>
    </source>
</reference>
<evidence type="ECO:0000259" key="2">
    <source>
        <dbReference type="Pfam" id="PF24994"/>
    </source>
</evidence>
<dbReference type="AlphaFoldDB" id="A0A5N6LYQ2"/>
<dbReference type="PANTHER" id="PTHR31161">
    <property type="entry name" value="PROTEIN GRAVITROPIC IN THE LIGHT 1"/>
    <property type="match status" value="1"/>
</dbReference>